<feature type="region of interest" description="Disordered" evidence="1">
    <location>
        <begin position="170"/>
        <end position="217"/>
    </location>
</feature>
<gene>
    <name evidence="3" type="ORF">Agub_g12498</name>
</gene>
<feature type="transmembrane region" description="Helical" evidence="2">
    <location>
        <begin position="12"/>
        <end position="32"/>
    </location>
</feature>
<protein>
    <submittedName>
        <fullName evidence="3">Uncharacterized protein</fullName>
    </submittedName>
</protein>
<feature type="compositionally biased region" description="Acidic residues" evidence="1">
    <location>
        <begin position="188"/>
        <end position="208"/>
    </location>
</feature>
<feature type="non-terminal residue" evidence="3">
    <location>
        <position position="1"/>
    </location>
</feature>
<feature type="region of interest" description="Disordered" evidence="1">
    <location>
        <begin position="123"/>
        <end position="152"/>
    </location>
</feature>
<keyword evidence="2" id="KW-1133">Transmembrane helix</keyword>
<evidence type="ECO:0000313" key="3">
    <source>
        <dbReference type="EMBL" id="GFR50307.1"/>
    </source>
</evidence>
<comment type="caution">
    <text evidence="3">The sequence shown here is derived from an EMBL/GenBank/DDBJ whole genome shotgun (WGS) entry which is preliminary data.</text>
</comment>
<name>A0AAD3E0N8_9CHLO</name>
<evidence type="ECO:0000313" key="4">
    <source>
        <dbReference type="Proteomes" id="UP001054857"/>
    </source>
</evidence>
<feature type="compositionally biased region" description="Low complexity" evidence="1">
    <location>
        <begin position="130"/>
        <end position="152"/>
    </location>
</feature>
<accession>A0AAD3E0N8</accession>
<keyword evidence="2" id="KW-0472">Membrane</keyword>
<evidence type="ECO:0000256" key="1">
    <source>
        <dbReference type="SAM" id="MobiDB-lite"/>
    </source>
</evidence>
<keyword evidence="4" id="KW-1185">Reference proteome</keyword>
<dbReference type="EMBL" id="BMAR01000036">
    <property type="protein sequence ID" value="GFR50307.1"/>
    <property type="molecule type" value="Genomic_DNA"/>
</dbReference>
<reference evidence="3 4" key="1">
    <citation type="journal article" date="2021" name="Sci. Rep.">
        <title>Genome sequencing of the multicellular alga Astrephomene provides insights into convergent evolution of germ-soma differentiation.</title>
        <authorList>
            <person name="Yamashita S."/>
            <person name="Yamamoto K."/>
            <person name="Matsuzaki R."/>
            <person name="Suzuki S."/>
            <person name="Yamaguchi H."/>
            <person name="Hirooka S."/>
            <person name="Minakuchi Y."/>
            <person name="Miyagishima S."/>
            <person name="Kawachi M."/>
            <person name="Toyoda A."/>
            <person name="Nozaki H."/>
        </authorList>
    </citation>
    <scope>NUCLEOTIDE SEQUENCE [LARGE SCALE GENOMIC DNA]</scope>
    <source>
        <strain evidence="3 4">NIES-4017</strain>
    </source>
</reference>
<dbReference type="Proteomes" id="UP001054857">
    <property type="component" value="Unassembled WGS sequence"/>
</dbReference>
<dbReference type="AlphaFoldDB" id="A0AAD3E0N8"/>
<sequence>MERPSLLSATQRALLMLLAATGMAAYGLLGIFTKPLLSRIRRLPGRLRPSKASQEGRGTPLGHIVARCEARWLLEDLQMALQGDPAAMRRVGDLLTAGCGVRQHSQQEAAAWARHAVALQNYQEPPQPRPSSAAAAAGAREQQQQPLQGPLAGGIKPCIGSIANIGSSRSSHVLNGGCGGGGSSSTYDSEEEEPSSEAEQDGEEEEGGELGFRVLAA</sequence>
<organism evidence="3 4">
    <name type="scientific">Astrephomene gubernaculifera</name>
    <dbReference type="NCBI Taxonomy" id="47775"/>
    <lineage>
        <taxon>Eukaryota</taxon>
        <taxon>Viridiplantae</taxon>
        <taxon>Chlorophyta</taxon>
        <taxon>core chlorophytes</taxon>
        <taxon>Chlorophyceae</taxon>
        <taxon>CS clade</taxon>
        <taxon>Chlamydomonadales</taxon>
        <taxon>Astrephomenaceae</taxon>
        <taxon>Astrephomene</taxon>
    </lineage>
</organism>
<keyword evidence="2" id="KW-0812">Transmembrane</keyword>
<proteinExistence type="predicted"/>
<evidence type="ECO:0000256" key="2">
    <source>
        <dbReference type="SAM" id="Phobius"/>
    </source>
</evidence>